<sequence length="93" mass="10150">MVSNPADAAEQQEGQPKKLPYDDPTYVAMHLEKKMEPADFLEAALLMAARCWDKAGAEPSLELLKDLLQTAAQRDPDSLRALLAEHATDVSAS</sequence>
<evidence type="ECO:0000313" key="2">
    <source>
        <dbReference type="EMBL" id="MDQ1022579.1"/>
    </source>
</evidence>
<name>A0ABU0SGA1_9ACTN</name>
<evidence type="ECO:0000313" key="3">
    <source>
        <dbReference type="Proteomes" id="UP001230328"/>
    </source>
</evidence>
<dbReference type="EMBL" id="JAUSZI010000002">
    <property type="protein sequence ID" value="MDQ1022579.1"/>
    <property type="molecule type" value="Genomic_DNA"/>
</dbReference>
<feature type="region of interest" description="Disordered" evidence="1">
    <location>
        <begin position="1"/>
        <end position="22"/>
    </location>
</feature>
<organism evidence="2 3">
    <name type="scientific">Streptomyces umbrinus</name>
    <dbReference type="NCBI Taxonomy" id="67370"/>
    <lineage>
        <taxon>Bacteria</taxon>
        <taxon>Bacillati</taxon>
        <taxon>Actinomycetota</taxon>
        <taxon>Actinomycetes</taxon>
        <taxon>Kitasatosporales</taxon>
        <taxon>Streptomycetaceae</taxon>
        <taxon>Streptomyces</taxon>
        <taxon>Streptomyces phaeochromogenes group</taxon>
    </lineage>
</organism>
<accession>A0ABU0SGA1</accession>
<evidence type="ECO:0000256" key="1">
    <source>
        <dbReference type="SAM" id="MobiDB-lite"/>
    </source>
</evidence>
<keyword evidence="3" id="KW-1185">Reference proteome</keyword>
<reference evidence="2 3" key="1">
    <citation type="submission" date="2023-07" db="EMBL/GenBank/DDBJ databases">
        <title>Comparative genomics of wheat-associated soil bacteria to identify genetic determinants of phenazine resistance.</title>
        <authorList>
            <person name="Mouncey N."/>
        </authorList>
    </citation>
    <scope>NUCLEOTIDE SEQUENCE [LARGE SCALE GENOMIC DNA]</scope>
    <source>
        <strain evidence="2 3">V2I4</strain>
    </source>
</reference>
<protein>
    <submittedName>
        <fullName evidence="2">Uncharacterized protein</fullName>
    </submittedName>
</protein>
<comment type="caution">
    <text evidence="2">The sequence shown here is derived from an EMBL/GenBank/DDBJ whole genome shotgun (WGS) entry which is preliminary data.</text>
</comment>
<gene>
    <name evidence="2" type="ORF">QF035_000161</name>
</gene>
<proteinExistence type="predicted"/>
<dbReference type="Proteomes" id="UP001230328">
    <property type="component" value="Unassembled WGS sequence"/>
</dbReference>
<dbReference type="RefSeq" id="WP_307517444.1">
    <property type="nucleotide sequence ID" value="NZ_JAUSZI010000002.1"/>
</dbReference>